<sequence length="287" mass="30312">MIDPVVDLQWVRERGDRVVLADVRWYLDGRSGREAYVKGHLPGAVFIDLDRWLAAHGSPAEGRHPLPDPGVFAEGMAAAGIGDQDTVIAYDDAGGVIAARLVWMLRVTGHDAALLDGGLSAYKGSLVSGPPTRSPADFAPRPWPQERIATLEEAAAGPGVVLDARDGARFRGEVEPVDPRPGHIPGARNLACRENLDESGRFLPVERLRERFAEVGVVKGSDVISYCGSGVTACHNLIALEHAGLGAGRLYPGSWSQYSATDQPAATGDTARPAATGDTARPAAIGD</sequence>
<feature type="domain" description="Rhodanese" evidence="4">
    <location>
        <begin position="14"/>
        <end position="128"/>
    </location>
</feature>
<protein>
    <submittedName>
        <fullName evidence="5">Sulfurtransferase</fullName>
    </submittedName>
</protein>
<dbReference type="InterPro" id="IPR045078">
    <property type="entry name" value="TST/MPST-like"/>
</dbReference>
<dbReference type="PANTHER" id="PTHR11364:SF27">
    <property type="entry name" value="SULFURTRANSFERASE"/>
    <property type="match status" value="1"/>
</dbReference>
<proteinExistence type="predicted"/>
<dbReference type="Gene3D" id="3.40.250.10">
    <property type="entry name" value="Rhodanese-like domain"/>
    <property type="match status" value="2"/>
</dbReference>
<gene>
    <name evidence="5" type="ORF">Ahu01nite_022960</name>
</gene>
<comment type="caution">
    <text evidence="5">The sequence shown here is derived from an EMBL/GenBank/DDBJ whole genome shotgun (WGS) entry which is preliminary data.</text>
</comment>
<keyword evidence="6" id="KW-1185">Reference proteome</keyword>
<dbReference type="PANTHER" id="PTHR11364">
    <property type="entry name" value="THIOSULFATE SULFERTANSFERASE"/>
    <property type="match status" value="1"/>
</dbReference>
<name>A0ABQ3ZKT0_9ACTN</name>
<dbReference type="SMART" id="SM00450">
    <property type="entry name" value="RHOD"/>
    <property type="match status" value="2"/>
</dbReference>
<dbReference type="RefSeq" id="WP_203836424.1">
    <property type="nucleotide sequence ID" value="NZ_BAAATV010000005.1"/>
</dbReference>
<evidence type="ECO:0000313" key="6">
    <source>
        <dbReference type="Proteomes" id="UP000603200"/>
    </source>
</evidence>
<evidence type="ECO:0000256" key="3">
    <source>
        <dbReference type="SAM" id="MobiDB-lite"/>
    </source>
</evidence>
<evidence type="ECO:0000313" key="5">
    <source>
        <dbReference type="EMBL" id="GIE19194.1"/>
    </source>
</evidence>
<dbReference type="Pfam" id="PF00581">
    <property type="entry name" value="Rhodanese"/>
    <property type="match status" value="2"/>
</dbReference>
<accession>A0ABQ3ZKT0</accession>
<dbReference type="Proteomes" id="UP000603200">
    <property type="component" value="Unassembled WGS sequence"/>
</dbReference>
<reference evidence="5 6" key="1">
    <citation type="submission" date="2021-01" db="EMBL/GenBank/DDBJ databases">
        <title>Whole genome shotgun sequence of Actinoplanes humidus NBRC 14915.</title>
        <authorList>
            <person name="Komaki H."/>
            <person name="Tamura T."/>
        </authorList>
    </citation>
    <scope>NUCLEOTIDE SEQUENCE [LARGE SCALE GENOMIC DNA]</scope>
    <source>
        <strain evidence="5 6">NBRC 14915</strain>
    </source>
</reference>
<organism evidence="5 6">
    <name type="scientific">Winogradskya humida</name>
    <dbReference type="NCBI Taxonomy" id="113566"/>
    <lineage>
        <taxon>Bacteria</taxon>
        <taxon>Bacillati</taxon>
        <taxon>Actinomycetota</taxon>
        <taxon>Actinomycetes</taxon>
        <taxon>Micromonosporales</taxon>
        <taxon>Micromonosporaceae</taxon>
        <taxon>Winogradskya</taxon>
    </lineage>
</organism>
<keyword evidence="1" id="KW-0808">Transferase</keyword>
<dbReference type="PROSITE" id="PS00380">
    <property type="entry name" value="RHODANESE_1"/>
    <property type="match status" value="1"/>
</dbReference>
<feature type="domain" description="Rhodanese" evidence="4">
    <location>
        <begin position="155"/>
        <end position="267"/>
    </location>
</feature>
<dbReference type="SUPFAM" id="SSF52821">
    <property type="entry name" value="Rhodanese/Cell cycle control phosphatase"/>
    <property type="match status" value="2"/>
</dbReference>
<dbReference type="PROSITE" id="PS50206">
    <property type="entry name" value="RHODANESE_3"/>
    <property type="match status" value="2"/>
</dbReference>
<dbReference type="InterPro" id="IPR001763">
    <property type="entry name" value="Rhodanese-like_dom"/>
</dbReference>
<evidence type="ECO:0000259" key="4">
    <source>
        <dbReference type="PROSITE" id="PS50206"/>
    </source>
</evidence>
<keyword evidence="2" id="KW-0677">Repeat</keyword>
<dbReference type="EMBL" id="BOMN01000027">
    <property type="protein sequence ID" value="GIE19194.1"/>
    <property type="molecule type" value="Genomic_DNA"/>
</dbReference>
<dbReference type="CDD" id="cd01449">
    <property type="entry name" value="TST_Repeat_2"/>
    <property type="match status" value="1"/>
</dbReference>
<evidence type="ECO:0000256" key="1">
    <source>
        <dbReference type="ARBA" id="ARBA00022679"/>
    </source>
</evidence>
<evidence type="ECO:0000256" key="2">
    <source>
        <dbReference type="ARBA" id="ARBA00022737"/>
    </source>
</evidence>
<feature type="region of interest" description="Disordered" evidence="3">
    <location>
        <begin position="259"/>
        <end position="287"/>
    </location>
</feature>
<dbReference type="InterPro" id="IPR001307">
    <property type="entry name" value="Thiosulphate_STrfase_CS"/>
</dbReference>
<dbReference type="InterPro" id="IPR036873">
    <property type="entry name" value="Rhodanese-like_dom_sf"/>
</dbReference>
<dbReference type="CDD" id="cd01448">
    <property type="entry name" value="TST_Repeat_1"/>
    <property type="match status" value="1"/>
</dbReference>